<evidence type="ECO:0000313" key="2">
    <source>
        <dbReference type="EMBL" id="PHJ36745.1"/>
    </source>
</evidence>
<organism evidence="2 3">
    <name type="scientific">Desulforamulus profundi</name>
    <dbReference type="NCBI Taxonomy" id="1383067"/>
    <lineage>
        <taxon>Bacteria</taxon>
        <taxon>Bacillati</taxon>
        <taxon>Bacillota</taxon>
        <taxon>Clostridia</taxon>
        <taxon>Eubacteriales</taxon>
        <taxon>Peptococcaceae</taxon>
        <taxon>Desulforamulus</taxon>
    </lineage>
</organism>
<protein>
    <recommendedName>
        <fullName evidence="1">ScoMcrA-like DNA sulfur-binding domain-containing protein</fullName>
    </recommendedName>
</protein>
<keyword evidence="3" id="KW-1185">Reference proteome</keyword>
<feature type="domain" description="ScoMcrA-like DNA sulfur-binding" evidence="1">
    <location>
        <begin position="6"/>
        <end position="152"/>
    </location>
</feature>
<dbReference type="EMBL" id="AWQQ01000153">
    <property type="protein sequence ID" value="PHJ36745.1"/>
    <property type="molecule type" value="Genomic_DNA"/>
</dbReference>
<dbReference type="Pfam" id="PF26340">
    <property type="entry name" value="DNA-SBD_ScoMcrA"/>
    <property type="match status" value="1"/>
</dbReference>
<comment type="caution">
    <text evidence="2">The sequence shown here is derived from an EMBL/GenBank/DDBJ whole genome shotgun (WGS) entry which is preliminary data.</text>
</comment>
<dbReference type="InterPro" id="IPR011396">
    <property type="entry name" value="PT_DNA_restrict"/>
</dbReference>
<dbReference type="AlphaFoldDB" id="A0A2C6MB68"/>
<evidence type="ECO:0000259" key="1">
    <source>
        <dbReference type="Pfam" id="PF26340"/>
    </source>
</evidence>
<sequence length="194" mass="22111">MFMDSMQLKEKIKNLTIWRKGDQRAPHKPLLILYALGQLQSKGARYLLYEEVREPLTNLLKEFGPRRRSYHPEEPFVRMTRDGIWTLDADIDSVHIKSPWLIKHGISGGFNNEVYQLLCANPSLVSEVVKIVLSSHFPETIHDDILSAVGLDFDSEAVGYGGHTSSNTSRDPKFRAKVLRAYEYSCAVCGFNVR</sequence>
<gene>
    <name evidence="2" type="ORF">P378_20480</name>
</gene>
<reference evidence="2 3" key="1">
    <citation type="submission" date="2013-09" db="EMBL/GenBank/DDBJ databases">
        <title>Biodegradation of hydrocarbons in the deep terrestrial subsurface : characterization of a microbial consortium composed of two Desulfotomaculum species originating from a deep geological formation.</title>
        <authorList>
            <person name="Aullo T."/>
            <person name="Berlendis S."/>
            <person name="Lascourreges J.-F."/>
            <person name="Dessort D."/>
            <person name="Saint-Laurent S."/>
            <person name="Schraauwers B."/>
            <person name="Mas J."/>
            <person name="Magot M."/>
            <person name="Ranchou-Peyruse A."/>
        </authorList>
    </citation>
    <scope>NUCLEOTIDE SEQUENCE [LARGE SCALE GENOMIC DNA]</scope>
    <source>
        <strain evidence="2 3">Bs107</strain>
    </source>
</reference>
<dbReference type="NCBIfam" id="NF045808">
    <property type="entry name" value="PT-DNA_restrict"/>
    <property type="match status" value="1"/>
</dbReference>
<evidence type="ECO:0000313" key="3">
    <source>
        <dbReference type="Proteomes" id="UP000222564"/>
    </source>
</evidence>
<proteinExistence type="predicted"/>
<dbReference type="Proteomes" id="UP000222564">
    <property type="component" value="Unassembled WGS sequence"/>
</dbReference>
<dbReference type="InterPro" id="IPR058813">
    <property type="entry name" value="DNA-SBD_ScoMcrA"/>
</dbReference>
<name>A0A2C6MB68_9FIRM</name>
<accession>A0A2C6MB68</accession>